<dbReference type="Pfam" id="PF00392">
    <property type="entry name" value="GntR"/>
    <property type="match status" value="1"/>
</dbReference>
<dbReference type="SUPFAM" id="SSF46785">
    <property type="entry name" value="Winged helix' DNA-binding domain"/>
    <property type="match status" value="1"/>
</dbReference>
<sequence length="222" mass="25189">MTKNANQQGATASSRIFEVLRQDLLNGRFGAGERLSISALKDTYQVGLSPLREALNRLAAYGLLRQENQRGFRVLELSRGELDDITEMRRQMEGMAIERAIEHGDDEWESQLLAANHRLSLTDESTSVNQWEFLHSRFHNALVEPCGSVWLLRFIGQLHDQFDRYRRVAPGSPELRGRLDAQHKELVDLVLARDRKGARELIEDHITLSSQVAQLSLTPCSG</sequence>
<dbReference type="InterPro" id="IPR036388">
    <property type="entry name" value="WH-like_DNA-bd_sf"/>
</dbReference>
<gene>
    <name evidence="5" type="ORF">C1H69_07005</name>
</gene>
<evidence type="ECO:0000313" key="6">
    <source>
        <dbReference type="Proteomes" id="UP000235803"/>
    </source>
</evidence>
<evidence type="ECO:0000313" key="5">
    <source>
        <dbReference type="EMBL" id="PMR76120.1"/>
    </source>
</evidence>
<dbReference type="RefSeq" id="WP_102652693.1">
    <property type="nucleotide sequence ID" value="NZ_PNRF01000013.1"/>
</dbReference>
<evidence type="ECO:0000259" key="4">
    <source>
        <dbReference type="PROSITE" id="PS50949"/>
    </source>
</evidence>
<dbReference type="OrthoDB" id="9799812at2"/>
<dbReference type="InterPro" id="IPR000524">
    <property type="entry name" value="Tscrpt_reg_HTH_GntR"/>
</dbReference>
<dbReference type="InterPro" id="IPR036390">
    <property type="entry name" value="WH_DNA-bd_sf"/>
</dbReference>
<dbReference type="EMBL" id="PNRF01000013">
    <property type="protein sequence ID" value="PMR76120.1"/>
    <property type="molecule type" value="Genomic_DNA"/>
</dbReference>
<dbReference type="InterPro" id="IPR011711">
    <property type="entry name" value="GntR_C"/>
</dbReference>
<dbReference type="Gene3D" id="1.10.10.10">
    <property type="entry name" value="Winged helix-like DNA-binding domain superfamily/Winged helix DNA-binding domain"/>
    <property type="match status" value="1"/>
</dbReference>
<evidence type="ECO:0000256" key="1">
    <source>
        <dbReference type="ARBA" id="ARBA00023015"/>
    </source>
</evidence>
<dbReference type="InterPro" id="IPR008920">
    <property type="entry name" value="TF_FadR/GntR_C"/>
</dbReference>
<dbReference type="SMART" id="SM00895">
    <property type="entry name" value="FCD"/>
    <property type="match status" value="1"/>
</dbReference>
<accession>A0A2N7U6R2</accession>
<protein>
    <submittedName>
        <fullName evidence="5">GntR family transcriptional regulator</fullName>
    </submittedName>
</protein>
<evidence type="ECO:0000256" key="2">
    <source>
        <dbReference type="ARBA" id="ARBA00023125"/>
    </source>
</evidence>
<dbReference type="Proteomes" id="UP000235803">
    <property type="component" value="Unassembled WGS sequence"/>
</dbReference>
<keyword evidence="2" id="KW-0238">DNA-binding</keyword>
<dbReference type="SMART" id="SM00345">
    <property type="entry name" value="HTH_GNTR"/>
    <property type="match status" value="1"/>
</dbReference>
<evidence type="ECO:0000256" key="3">
    <source>
        <dbReference type="ARBA" id="ARBA00023163"/>
    </source>
</evidence>
<keyword evidence="1" id="KW-0805">Transcription regulation</keyword>
<keyword evidence="6" id="KW-1185">Reference proteome</keyword>
<feature type="domain" description="HTH gntR-type" evidence="4">
    <location>
        <begin position="10"/>
        <end position="77"/>
    </location>
</feature>
<keyword evidence="3" id="KW-0804">Transcription</keyword>
<dbReference type="Pfam" id="PF07729">
    <property type="entry name" value="FCD"/>
    <property type="match status" value="1"/>
</dbReference>
<dbReference type="GO" id="GO:0003700">
    <property type="term" value="F:DNA-binding transcription factor activity"/>
    <property type="evidence" value="ECO:0007669"/>
    <property type="project" value="InterPro"/>
</dbReference>
<name>A0A2N7U6R2_9GAMM</name>
<dbReference type="PROSITE" id="PS50949">
    <property type="entry name" value="HTH_GNTR"/>
    <property type="match status" value="1"/>
</dbReference>
<comment type="caution">
    <text evidence="5">The sequence shown here is derived from an EMBL/GenBank/DDBJ whole genome shotgun (WGS) entry which is preliminary data.</text>
</comment>
<dbReference type="AlphaFoldDB" id="A0A2N7U6R2"/>
<dbReference type="Gene3D" id="1.20.120.530">
    <property type="entry name" value="GntR ligand-binding domain-like"/>
    <property type="match status" value="1"/>
</dbReference>
<dbReference type="PANTHER" id="PTHR43537:SF20">
    <property type="entry name" value="HTH-TYPE TRANSCRIPTIONAL REPRESSOR GLAR"/>
    <property type="match status" value="1"/>
</dbReference>
<reference evidence="5 6" key="1">
    <citation type="submission" date="2018-01" db="EMBL/GenBank/DDBJ databases">
        <title>Halomonas endophytica sp. nov., isolated from storage liquid in the stems of Populus euphratica.</title>
        <authorList>
            <person name="Chen C."/>
        </authorList>
    </citation>
    <scope>NUCLEOTIDE SEQUENCE [LARGE SCALE GENOMIC DNA]</scope>
    <source>
        <strain evidence="5 6">MC28</strain>
    </source>
</reference>
<dbReference type="PANTHER" id="PTHR43537">
    <property type="entry name" value="TRANSCRIPTIONAL REGULATOR, GNTR FAMILY"/>
    <property type="match status" value="1"/>
</dbReference>
<organism evidence="5 6">
    <name type="scientific">Billgrantia endophytica</name>
    <dbReference type="NCBI Taxonomy" id="2033802"/>
    <lineage>
        <taxon>Bacteria</taxon>
        <taxon>Pseudomonadati</taxon>
        <taxon>Pseudomonadota</taxon>
        <taxon>Gammaproteobacteria</taxon>
        <taxon>Oceanospirillales</taxon>
        <taxon>Halomonadaceae</taxon>
        <taxon>Billgrantia</taxon>
    </lineage>
</organism>
<dbReference type="SUPFAM" id="SSF48008">
    <property type="entry name" value="GntR ligand-binding domain-like"/>
    <property type="match status" value="1"/>
</dbReference>
<proteinExistence type="predicted"/>
<dbReference type="GO" id="GO:0003677">
    <property type="term" value="F:DNA binding"/>
    <property type="evidence" value="ECO:0007669"/>
    <property type="project" value="UniProtKB-KW"/>
</dbReference>